<dbReference type="Pfam" id="PF13472">
    <property type="entry name" value="Lipase_GDSL_2"/>
    <property type="match status" value="1"/>
</dbReference>
<dbReference type="STRING" id="1605367.AFM12_07740"/>
<gene>
    <name evidence="2" type="ORF">AFM12_07740</name>
</gene>
<dbReference type="InterPro" id="IPR036514">
    <property type="entry name" value="SGNH_hydro_sf"/>
</dbReference>
<dbReference type="SUPFAM" id="SSF52266">
    <property type="entry name" value="SGNH hydrolase"/>
    <property type="match status" value="1"/>
</dbReference>
<organism evidence="2 3">
    <name type="scientific">Jiulongibacter sediminis</name>
    <dbReference type="NCBI Taxonomy" id="1605367"/>
    <lineage>
        <taxon>Bacteria</taxon>
        <taxon>Pseudomonadati</taxon>
        <taxon>Bacteroidota</taxon>
        <taxon>Cytophagia</taxon>
        <taxon>Cytophagales</taxon>
        <taxon>Leadbetterellaceae</taxon>
        <taxon>Jiulongibacter</taxon>
    </lineage>
</organism>
<feature type="domain" description="SGNH hydrolase-type esterase" evidence="1">
    <location>
        <begin position="45"/>
        <end position="203"/>
    </location>
</feature>
<dbReference type="EMBL" id="LGTQ01000006">
    <property type="protein sequence ID" value="KPM48508.1"/>
    <property type="molecule type" value="Genomic_DNA"/>
</dbReference>
<dbReference type="InterPro" id="IPR013830">
    <property type="entry name" value="SGNH_hydro"/>
</dbReference>
<dbReference type="PANTHER" id="PTHR30383:SF5">
    <property type="entry name" value="SGNH HYDROLASE-TYPE ESTERASE DOMAIN-CONTAINING PROTEIN"/>
    <property type="match status" value="1"/>
</dbReference>
<dbReference type="Proteomes" id="UP000050454">
    <property type="component" value="Unassembled WGS sequence"/>
</dbReference>
<evidence type="ECO:0000259" key="1">
    <source>
        <dbReference type="Pfam" id="PF13472"/>
    </source>
</evidence>
<dbReference type="PANTHER" id="PTHR30383">
    <property type="entry name" value="THIOESTERASE 1/PROTEASE 1/LYSOPHOSPHOLIPASE L1"/>
    <property type="match status" value="1"/>
</dbReference>
<name>A0A0N8H9W5_9BACT</name>
<evidence type="ECO:0000313" key="3">
    <source>
        <dbReference type="Proteomes" id="UP000050454"/>
    </source>
</evidence>
<comment type="caution">
    <text evidence="2">The sequence shown here is derived from an EMBL/GenBank/DDBJ whole genome shotgun (WGS) entry which is preliminary data.</text>
</comment>
<dbReference type="RefSeq" id="WP_055146243.1">
    <property type="nucleotide sequence ID" value="NZ_JXSZ01000006.1"/>
</dbReference>
<accession>A0A0N8H9W5</accession>
<keyword evidence="3" id="KW-1185">Reference proteome</keyword>
<proteinExistence type="predicted"/>
<dbReference type="AlphaFoldDB" id="A0A0N8H9W5"/>
<evidence type="ECO:0000313" key="2">
    <source>
        <dbReference type="EMBL" id="KPM48508.1"/>
    </source>
</evidence>
<dbReference type="InterPro" id="IPR051532">
    <property type="entry name" value="Ester_Hydrolysis_Enzymes"/>
</dbReference>
<dbReference type="OrthoDB" id="9794725at2"/>
<dbReference type="GO" id="GO:0004622">
    <property type="term" value="F:phosphatidylcholine lysophospholipase activity"/>
    <property type="evidence" value="ECO:0007669"/>
    <property type="project" value="TreeGrafter"/>
</dbReference>
<dbReference type="Gene3D" id="3.40.50.1110">
    <property type="entry name" value="SGNH hydrolase"/>
    <property type="match status" value="1"/>
</dbReference>
<reference evidence="2 3" key="1">
    <citation type="submission" date="2015-07" db="EMBL/GenBank/DDBJ databases">
        <title>The draft genome sequence of Leadbetterella sp. JN14-9.</title>
        <authorList>
            <person name="Liu Y."/>
            <person name="Du J."/>
            <person name="Shao Z."/>
        </authorList>
    </citation>
    <scope>NUCLEOTIDE SEQUENCE [LARGE SCALE GENOMIC DNA]</scope>
    <source>
        <strain evidence="2 3">JN14-9</strain>
    </source>
</reference>
<sequence>MLYFFIVFFSLTLYFLYFKKVVLQRPPFGYPEGEYSSSGKIKMLCLGDSNTHGNMSYDWVGQLRKELPDITILNGGRNADLTFTLLKRLEDNLKCNPDLVTLLIGTNDANARLNNQNEKRYRELGKITSEEMPDFENFKKNYISIIDKIQNDTKAKIALISLPLITEDLNHPGNSITEEYSRFIQETANQKNLDFLDFRTRQKQFLHEHSEPRWTYKNYRLMMDFATLLRNVFRLDWDQISRAAGTETTPDFIHLNDTSGREIARLVSEWSRKYMTQ</sequence>
<protein>
    <recommendedName>
        <fullName evidence="1">SGNH hydrolase-type esterase domain-containing protein</fullName>
    </recommendedName>
</protein>